<keyword evidence="1" id="KW-0472">Membrane</keyword>
<protein>
    <recommendedName>
        <fullName evidence="4">Phosphotransferase system EIIC domain-containing protein</fullName>
    </recommendedName>
</protein>
<proteinExistence type="predicted"/>
<feature type="transmembrane region" description="Helical" evidence="1">
    <location>
        <begin position="12"/>
        <end position="31"/>
    </location>
</feature>
<keyword evidence="1" id="KW-1133">Transmembrane helix</keyword>
<dbReference type="EMBL" id="LAPT01000009">
    <property type="protein sequence ID" value="PXF32751.1"/>
    <property type="molecule type" value="Genomic_DNA"/>
</dbReference>
<evidence type="ECO:0000313" key="2">
    <source>
        <dbReference type="EMBL" id="PXF32751.1"/>
    </source>
</evidence>
<gene>
    <name evidence="2" type="ORF">WH50_02885</name>
</gene>
<organism evidence="2 3">
    <name type="scientific">Pokkaliibacter plantistimulans</name>
    <dbReference type="NCBI Taxonomy" id="1635171"/>
    <lineage>
        <taxon>Bacteria</taxon>
        <taxon>Pseudomonadati</taxon>
        <taxon>Pseudomonadota</taxon>
        <taxon>Gammaproteobacteria</taxon>
        <taxon>Oceanospirillales</taxon>
        <taxon>Balneatrichaceae</taxon>
        <taxon>Pokkaliibacter</taxon>
    </lineage>
</organism>
<sequence>MPYSKPDRRAKNLLSGEAVFGAAVAAVGVLINTLQVRILNSGLISIQPGAILKLLMDLPIITAIAVTFTTSFT</sequence>
<evidence type="ECO:0000313" key="3">
    <source>
        <dbReference type="Proteomes" id="UP000248090"/>
    </source>
</evidence>
<keyword evidence="1" id="KW-0812">Transmembrane</keyword>
<name>A0ABX5M540_9GAMM</name>
<feature type="transmembrane region" description="Helical" evidence="1">
    <location>
        <begin position="51"/>
        <end position="72"/>
    </location>
</feature>
<keyword evidence="3" id="KW-1185">Reference proteome</keyword>
<reference evidence="2 3" key="1">
    <citation type="submission" date="2015-03" db="EMBL/GenBank/DDBJ databases">
        <authorList>
            <person name="Krishnan R."/>
            <person name="Midha S."/>
            <person name="Patil P.B."/>
            <person name="Rameshkumar N."/>
        </authorList>
    </citation>
    <scope>NUCLEOTIDE SEQUENCE [LARGE SCALE GENOMIC DNA]</scope>
    <source>
        <strain evidence="2 3">L1E11</strain>
    </source>
</reference>
<accession>A0ABX5M540</accession>
<comment type="caution">
    <text evidence="2">The sequence shown here is derived from an EMBL/GenBank/DDBJ whole genome shotgun (WGS) entry which is preliminary data.</text>
</comment>
<dbReference type="Proteomes" id="UP000248090">
    <property type="component" value="Unassembled WGS sequence"/>
</dbReference>
<evidence type="ECO:0000256" key="1">
    <source>
        <dbReference type="SAM" id="Phobius"/>
    </source>
</evidence>
<evidence type="ECO:0008006" key="4">
    <source>
        <dbReference type="Google" id="ProtNLM"/>
    </source>
</evidence>